<dbReference type="OrthoDB" id="9802426at2"/>
<dbReference type="SMART" id="SM00862">
    <property type="entry name" value="Trans_reg_C"/>
    <property type="match status" value="1"/>
</dbReference>
<dbReference type="InterPro" id="IPR036388">
    <property type="entry name" value="WH-like_DNA-bd_sf"/>
</dbReference>
<evidence type="ECO:0000256" key="2">
    <source>
        <dbReference type="PROSITE-ProRule" id="PRU00169"/>
    </source>
</evidence>
<dbReference type="Gene3D" id="3.40.50.2300">
    <property type="match status" value="1"/>
</dbReference>
<dbReference type="PROSITE" id="PS51755">
    <property type="entry name" value="OMPR_PHOB"/>
    <property type="match status" value="1"/>
</dbReference>
<dbReference type="KEGG" id="llp:GH975_07695"/>
<dbReference type="AlphaFoldDB" id="A0A5Q2QDP7"/>
<organism evidence="6 7">
    <name type="scientific">Litorivicinus lipolyticus</name>
    <dbReference type="NCBI Taxonomy" id="418701"/>
    <lineage>
        <taxon>Bacteria</taxon>
        <taxon>Pseudomonadati</taxon>
        <taxon>Pseudomonadota</taxon>
        <taxon>Gammaproteobacteria</taxon>
        <taxon>Oceanospirillales</taxon>
        <taxon>Litorivicinaceae</taxon>
        <taxon>Litorivicinus</taxon>
    </lineage>
</organism>
<dbReference type="EMBL" id="CP045871">
    <property type="protein sequence ID" value="QGG80462.1"/>
    <property type="molecule type" value="Genomic_DNA"/>
</dbReference>
<dbReference type="GO" id="GO:0006355">
    <property type="term" value="P:regulation of DNA-templated transcription"/>
    <property type="evidence" value="ECO:0007669"/>
    <property type="project" value="InterPro"/>
</dbReference>
<dbReference type="InterPro" id="IPR001789">
    <property type="entry name" value="Sig_transdc_resp-reg_receiver"/>
</dbReference>
<name>A0A5Q2QDP7_9GAMM</name>
<dbReference type="Pfam" id="PF00486">
    <property type="entry name" value="Trans_reg_C"/>
    <property type="match status" value="1"/>
</dbReference>
<dbReference type="GO" id="GO:0005829">
    <property type="term" value="C:cytosol"/>
    <property type="evidence" value="ECO:0007669"/>
    <property type="project" value="TreeGrafter"/>
</dbReference>
<feature type="domain" description="Response regulatory" evidence="4">
    <location>
        <begin position="2"/>
        <end position="118"/>
    </location>
</feature>
<dbReference type="Pfam" id="PF00072">
    <property type="entry name" value="Response_reg"/>
    <property type="match status" value="1"/>
</dbReference>
<dbReference type="RefSeq" id="WP_153713966.1">
    <property type="nucleotide sequence ID" value="NZ_CP045871.1"/>
</dbReference>
<dbReference type="InterPro" id="IPR001867">
    <property type="entry name" value="OmpR/PhoB-type_DNA-bd"/>
</dbReference>
<dbReference type="GO" id="GO:0000156">
    <property type="term" value="F:phosphorelay response regulator activity"/>
    <property type="evidence" value="ECO:0007669"/>
    <property type="project" value="TreeGrafter"/>
</dbReference>
<dbReference type="InterPro" id="IPR039420">
    <property type="entry name" value="WalR-like"/>
</dbReference>
<keyword evidence="7" id="KW-1185">Reference proteome</keyword>
<feature type="DNA-binding region" description="OmpR/PhoB-type" evidence="3">
    <location>
        <begin position="126"/>
        <end position="222"/>
    </location>
</feature>
<dbReference type="PANTHER" id="PTHR48111:SF36">
    <property type="entry name" value="TRANSCRIPTIONAL REGULATORY PROTEIN CUTR"/>
    <property type="match status" value="1"/>
</dbReference>
<dbReference type="PANTHER" id="PTHR48111">
    <property type="entry name" value="REGULATOR OF RPOS"/>
    <property type="match status" value="1"/>
</dbReference>
<proteinExistence type="predicted"/>
<dbReference type="InterPro" id="IPR011006">
    <property type="entry name" value="CheY-like_superfamily"/>
</dbReference>
<dbReference type="GO" id="GO:0032993">
    <property type="term" value="C:protein-DNA complex"/>
    <property type="evidence" value="ECO:0007669"/>
    <property type="project" value="TreeGrafter"/>
</dbReference>
<reference evidence="6 7" key="1">
    <citation type="submission" date="2019-11" db="EMBL/GenBank/DDBJ databases">
        <authorList>
            <person name="Khan S.A."/>
            <person name="Jeon C.O."/>
            <person name="Chun B.H."/>
        </authorList>
    </citation>
    <scope>NUCLEOTIDE SEQUENCE [LARGE SCALE GENOMIC DNA]</scope>
    <source>
        <strain evidence="6 7">IMCC 1097</strain>
    </source>
</reference>
<dbReference type="GO" id="GO:0000976">
    <property type="term" value="F:transcription cis-regulatory region binding"/>
    <property type="evidence" value="ECO:0007669"/>
    <property type="project" value="TreeGrafter"/>
</dbReference>
<gene>
    <name evidence="6" type="ORF">GH975_07695</name>
</gene>
<dbReference type="SMART" id="SM00448">
    <property type="entry name" value="REC"/>
    <property type="match status" value="1"/>
</dbReference>
<accession>A0A5Q2QDP7</accession>
<keyword evidence="1 3" id="KW-0238">DNA-binding</keyword>
<dbReference type="SUPFAM" id="SSF52172">
    <property type="entry name" value="CheY-like"/>
    <property type="match status" value="1"/>
</dbReference>
<dbReference type="PROSITE" id="PS50110">
    <property type="entry name" value="RESPONSE_REGULATORY"/>
    <property type="match status" value="1"/>
</dbReference>
<dbReference type="Proteomes" id="UP000388235">
    <property type="component" value="Chromosome"/>
</dbReference>
<feature type="modified residue" description="4-aspartylphosphate" evidence="2">
    <location>
        <position position="53"/>
    </location>
</feature>
<evidence type="ECO:0000259" key="5">
    <source>
        <dbReference type="PROSITE" id="PS51755"/>
    </source>
</evidence>
<dbReference type="Gene3D" id="6.10.250.690">
    <property type="match status" value="1"/>
</dbReference>
<keyword evidence="2" id="KW-0597">Phosphoprotein</keyword>
<protein>
    <submittedName>
        <fullName evidence="6">Response regulator</fullName>
    </submittedName>
</protein>
<evidence type="ECO:0000256" key="3">
    <source>
        <dbReference type="PROSITE-ProRule" id="PRU01091"/>
    </source>
</evidence>
<evidence type="ECO:0000313" key="7">
    <source>
        <dbReference type="Proteomes" id="UP000388235"/>
    </source>
</evidence>
<sequence>MNLLIVEDTPSLLMSLDRHLRSQGHTVDLAADLGTALSLWRSEPDRFDVILLDENLPDGLGSTLLAEVRAAGNDTGVLVLTARSQVHDKVHLLDVGADDYMTKPFEFPELDARIRSIHRRRQQKPSGLETFGPLEFDRSQSIFWAAGEQVQLRHKEAQLLEAFVDAKGAICTKARLIQKLYRLDDDVSENAVEVHIGRLRRRLADHNIRIETIRGVGYQCHV</sequence>
<evidence type="ECO:0000256" key="1">
    <source>
        <dbReference type="ARBA" id="ARBA00023125"/>
    </source>
</evidence>
<feature type="domain" description="OmpR/PhoB-type" evidence="5">
    <location>
        <begin position="126"/>
        <end position="222"/>
    </location>
</feature>
<evidence type="ECO:0000259" key="4">
    <source>
        <dbReference type="PROSITE" id="PS50110"/>
    </source>
</evidence>
<dbReference type="Gene3D" id="1.10.10.10">
    <property type="entry name" value="Winged helix-like DNA-binding domain superfamily/Winged helix DNA-binding domain"/>
    <property type="match status" value="1"/>
</dbReference>
<dbReference type="CDD" id="cd00383">
    <property type="entry name" value="trans_reg_C"/>
    <property type="match status" value="1"/>
</dbReference>
<evidence type="ECO:0000313" key="6">
    <source>
        <dbReference type="EMBL" id="QGG80462.1"/>
    </source>
</evidence>